<comment type="caution">
    <text evidence="1">The sequence shown here is derived from an EMBL/GenBank/DDBJ whole genome shotgun (WGS) entry which is preliminary data.</text>
</comment>
<name>A0A5D8YZC6_9GAMM</name>
<accession>A0A5D8YZC6</accession>
<dbReference type="AlphaFoldDB" id="A0A5D8YZC6"/>
<gene>
    <name evidence="1" type="ORF">FW784_10660</name>
</gene>
<sequence>MDAYLIHEPENYGLWDSEQAARQGKPSACISLIYPKAIAGQVIASNRRQVRLRGTFVRNVTADSGIYLGLCNYTGLRVAEVLR</sequence>
<proteinExistence type="predicted"/>
<dbReference type="EMBL" id="VTRV01000125">
    <property type="protein sequence ID" value="TZF87777.1"/>
    <property type="molecule type" value="Genomic_DNA"/>
</dbReference>
<organism evidence="1 2">
    <name type="scientific">Cognatilysobacter lacus</name>
    <dbReference type="NCBI Taxonomy" id="1643323"/>
    <lineage>
        <taxon>Bacteria</taxon>
        <taxon>Pseudomonadati</taxon>
        <taxon>Pseudomonadota</taxon>
        <taxon>Gammaproteobacteria</taxon>
        <taxon>Lysobacterales</taxon>
        <taxon>Lysobacteraceae</taxon>
        <taxon>Cognatilysobacter</taxon>
    </lineage>
</organism>
<dbReference type="Proteomes" id="UP000323164">
    <property type="component" value="Unassembled WGS sequence"/>
</dbReference>
<keyword evidence="2" id="KW-1185">Reference proteome</keyword>
<dbReference type="RefSeq" id="WP_205123609.1">
    <property type="nucleotide sequence ID" value="NZ_VTRV01000125.1"/>
</dbReference>
<protein>
    <submittedName>
        <fullName evidence="1">Uncharacterized protein</fullName>
    </submittedName>
</protein>
<evidence type="ECO:0000313" key="1">
    <source>
        <dbReference type="EMBL" id="TZF87777.1"/>
    </source>
</evidence>
<evidence type="ECO:0000313" key="2">
    <source>
        <dbReference type="Proteomes" id="UP000323164"/>
    </source>
</evidence>
<reference evidence="1 2" key="1">
    <citation type="submission" date="2019-08" db="EMBL/GenBank/DDBJ databases">
        <title>Draft genome sequence of Lysobacter sp. UKS-15.</title>
        <authorList>
            <person name="Im W.-T."/>
        </authorList>
    </citation>
    <scope>NUCLEOTIDE SEQUENCE [LARGE SCALE GENOMIC DNA]</scope>
    <source>
        <strain evidence="1 2">UKS-15</strain>
    </source>
</reference>